<dbReference type="InterPro" id="IPR016024">
    <property type="entry name" value="ARM-type_fold"/>
</dbReference>
<organism evidence="4">
    <name type="scientific">Oikopleura dioica</name>
    <name type="common">Tunicate</name>
    <dbReference type="NCBI Taxonomy" id="34765"/>
    <lineage>
        <taxon>Eukaryota</taxon>
        <taxon>Metazoa</taxon>
        <taxon>Chordata</taxon>
        <taxon>Tunicata</taxon>
        <taxon>Appendicularia</taxon>
        <taxon>Copelata</taxon>
        <taxon>Oikopleuridae</taxon>
        <taxon>Oikopleura</taxon>
    </lineage>
</organism>
<dbReference type="AlphaFoldDB" id="E4WYN5"/>
<dbReference type="InterPro" id="IPR011989">
    <property type="entry name" value="ARM-like"/>
</dbReference>
<feature type="domain" description="DUF4042" evidence="3">
    <location>
        <begin position="358"/>
        <end position="527"/>
    </location>
</feature>
<reference evidence="4" key="1">
    <citation type="journal article" date="2010" name="Science">
        <title>Plasticity of animal genome architecture unmasked by rapid evolution of a pelagic tunicate.</title>
        <authorList>
            <person name="Denoeud F."/>
            <person name="Henriet S."/>
            <person name="Mungpakdee S."/>
            <person name="Aury J.M."/>
            <person name="Da Silva C."/>
            <person name="Brinkmann H."/>
            <person name="Mikhaleva J."/>
            <person name="Olsen L.C."/>
            <person name="Jubin C."/>
            <person name="Canestro C."/>
            <person name="Bouquet J.M."/>
            <person name="Danks G."/>
            <person name="Poulain J."/>
            <person name="Campsteijn C."/>
            <person name="Adamski M."/>
            <person name="Cross I."/>
            <person name="Yadetie F."/>
            <person name="Muffato M."/>
            <person name="Louis A."/>
            <person name="Butcher S."/>
            <person name="Tsagkogeorga G."/>
            <person name="Konrad A."/>
            <person name="Singh S."/>
            <person name="Jensen M.F."/>
            <person name="Cong E.H."/>
            <person name="Eikeseth-Otteraa H."/>
            <person name="Noel B."/>
            <person name="Anthouard V."/>
            <person name="Porcel B.M."/>
            <person name="Kachouri-Lafond R."/>
            <person name="Nishino A."/>
            <person name="Ugolini M."/>
            <person name="Chourrout P."/>
            <person name="Nishida H."/>
            <person name="Aasland R."/>
            <person name="Huzurbazar S."/>
            <person name="Westhof E."/>
            <person name="Delsuc F."/>
            <person name="Lehrach H."/>
            <person name="Reinhardt R."/>
            <person name="Weissenbach J."/>
            <person name="Roy S.W."/>
            <person name="Artiguenave F."/>
            <person name="Postlethwait J.H."/>
            <person name="Manak J.R."/>
            <person name="Thompson E.M."/>
            <person name="Jaillon O."/>
            <person name="Du Pasquier L."/>
            <person name="Boudinot P."/>
            <person name="Liberles D.A."/>
            <person name="Volff J.N."/>
            <person name="Philippe H."/>
            <person name="Lenhard B."/>
            <person name="Roest Crollius H."/>
            <person name="Wincker P."/>
            <person name="Chourrout D."/>
        </authorList>
    </citation>
    <scope>NUCLEOTIDE SEQUENCE [LARGE SCALE GENOMIC DNA]</scope>
</reference>
<sequence length="1105" mass="125149">MTTAADRWNRALTDLSAFYSYDADERRRLFNDIEHLANGPLSGYEARLCSELHDLTPRFRNIGSASKEQSISVIKDLGDLVELLGRRLLIFDEQCALSLTQLFVDFLPLPQNFDVENQTPIATSMLNGLAAVLYQNGIHIPTVTPLGKHLQDLFVHCLNPQLNPNIRCALAQSCVNISLPSTTGHDPEKEAVARSLDILLKLLDMEGVTEGHKCLSTAHMIMVAIKGVSRILERKSSRNEYIHPSELNTLLTQGLNWSLYGLQGAQPMDKTIKREELPEDLIPDERSSEHQRVKRKKAITRRKFRPAENDLPNTDMQEIKERLPWLGVSSSSDSESDTNVEKDTDTDARKLRQKRSCIRQASLMTLKIIVKNTGKRDLCHYWKLFLPSSIKNPENIVEEDLNQGNCGLIVSILWDPAPKARNLAVEVLRHFIHQCKQFIQRCCVMRRSGLNYTSLGEALTVSIERLHHLLIFALQKEQRMSFHCNQEILLMNQLYNTLKIASEATNYSVFRTNLLKTVVTKVLPLSRIAAQFMFIKSIAGEKTLSNNCKGLYGVSWDEITAGEHISYYICNSLRDAPWPIATAYSLLWNTYGKEAPSIISDPKMRSTIEEEAIEILQNFANHHYHLLGKHHEHIFDMLKILFDSDMPPSNIAAAFRLLHTLNGQSKTWHVTYNTPQEQDKPVPILALHEIWSYLIDSILPKFLQTTSTVNFMIVEAALEAVSHIDGEVFPHLNNLQQGWVMSVMPDMCNHSDIDVQARAIKALGDLVLIHAMRSDENFLNSATNVLLKKTIEHKDLIFTSNPHDLSSKVRNDLIYAIACLADGMRLTMEERATEEASDLPFVYEIFSESEIKCFFELMNLSKDFYDHISAQDRVKPQVLRAVGGFLQLAPSKTPKLTVSRLVNVLDSAIRQKNAKVVWNGSKAAEYFFNNDFISSICTEWSHTLIKALLFSVMSHQNNKVKISCLGSLNSPNALKLIREDPASQIQLLQHLDHLSATFHNIETTGVDYRSKMRDMVIETIADLTATENSVDVNSLVKTRNQTLALPFQDYVDTNGLEALDKLLKSHKANRNLLNPIISILAEKDNNANEVLFDADSIPEIYPYLH</sequence>
<dbReference type="InterPro" id="IPR025283">
    <property type="entry name" value="DUF4042"/>
</dbReference>
<dbReference type="Pfam" id="PF13251">
    <property type="entry name" value="DUF4042"/>
    <property type="match status" value="1"/>
</dbReference>
<dbReference type="PANTHER" id="PTHR13366:SF0">
    <property type="entry name" value="HEAT REPEAT-CONTAINING PROTEIN 6"/>
    <property type="match status" value="1"/>
</dbReference>
<dbReference type="OrthoDB" id="66533at2759"/>
<evidence type="ECO:0000256" key="1">
    <source>
        <dbReference type="ARBA" id="ARBA00015263"/>
    </source>
</evidence>
<accession>E4WYN5</accession>
<evidence type="ECO:0000313" key="5">
    <source>
        <dbReference type="Proteomes" id="UP000001307"/>
    </source>
</evidence>
<gene>
    <name evidence="4" type="ORF">GSOID_T00013573001</name>
</gene>
<keyword evidence="5" id="KW-1185">Reference proteome</keyword>
<dbReference type="SUPFAM" id="SSF48371">
    <property type="entry name" value="ARM repeat"/>
    <property type="match status" value="1"/>
</dbReference>
<dbReference type="Proteomes" id="UP000001307">
    <property type="component" value="Unassembled WGS sequence"/>
</dbReference>
<proteinExistence type="predicted"/>
<evidence type="ECO:0000259" key="3">
    <source>
        <dbReference type="Pfam" id="PF13251"/>
    </source>
</evidence>
<dbReference type="InParanoid" id="E4WYN5"/>
<feature type="compositionally biased region" description="Basic and acidic residues" evidence="2">
    <location>
        <begin position="339"/>
        <end position="348"/>
    </location>
</feature>
<dbReference type="Gene3D" id="1.25.10.10">
    <property type="entry name" value="Leucine-rich Repeat Variant"/>
    <property type="match status" value="1"/>
</dbReference>
<evidence type="ECO:0000313" key="4">
    <source>
        <dbReference type="EMBL" id="CBY22799.1"/>
    </source>
</evidence>
<dbReference type="InterPro" id="IPR052107">
    <property type="entry name" value="HEAT6"/>
</dbReference>
<feature type="region of interest" description="Disordered" evidence="2">
    <location>
        <begin position="327"/>
        <end position="348"/>
    </location>
</feature>
<evidence type="ECO:0000256" key="2">
    <source>
        <dbReference type="SAM" id="MobiDB-lite"/>
    </source>
</evidence>
<dbReference type="PANTHER" id="PTHR13366">
    <property type="entry name" value="MALARIA ANTIGEN-RELATED"/>
    <property type="match status" value="1"/>
</dbReference>
<protein>
    <recommendedName>
        <fullName evidence="1">HEAT repeat-containing protein 6</fullName>
    </recommendedName>
</protein>
<name>E4WYN5_OIKDI</name>
<dbReference type="EMBL" id="FN653019">
    <property type="protein sequence ID" value="CBY22799.1"/>
    <property type="molecule type" value="Genomic_DNA"/>
</dbReference>